<comment type="similarity">
    <text evidence="1">Belongs to the metallo-dependent hydrolases superfamily. CpsB/CapC family.</text>
</comment>
<name>A0ABW0PWY3_9HYPH</name>
<organism evidence="5 6">
    <name type="scientific">Kaistia terrae</name>
    <dbReference type="NCBI Taxonomy" id="537017"/>
    <lineage>
        <taxon>Bacteria</taxon>
        <taxon>Pseudomonadati</taxon>
        <taxon>Pseudomonadota</taxon>
        <taxon>Alphaproteobacteria</taxon>
        <taxon>Hyphomicrobiales</taxon>
        <taxon>Kaistiaceae</taxon>
        <taxon>Kaistia</taxon>
    </lineage>
</organism>
<keyword evidence="6" id="KW-1185">Reference proteome</keyword>
<dbReference type="InterPro" id="IPR016667">
    <property type="entry name" value="Caps_polysacc_synth_CpsB/CapC"/>
</dbReference>
<comment type="caution">
    <text evidence="5">The sequence shown here is derived from an EMBL/GenBank/DDBJ whole genome shotgun (WGS) entry which is preliminary data.</text>
</comment>
<dbReference type="InterPro" id="IPR016195">
    <property type="entry name" value="Pol/histidinol_Pase-like"/>
</dbReference>
<keyword evidence="3" id="KW-0378">Hydrolase</keyword>
<proteinExistence type="inferred from homology"/>
<dbReference type="PIRSF" id="PIRSF016557">
    <property type="entry name" value="Caps_synth_CpsB"/>
    <property type="match status" value="1"/>
</dbReference>
<evidence type="ECO:0000256" key="1">
    <source>
        <dbReference type="ARBA" id="ARBA00005750"/>
    </source>
</evidence>
<comment type="catalytic activity">
    <reaction evidence="4">
        <text>O-phospho-L-tyrosyl-[protein] + H2O = L-tyrosyl-[protein] + phosphate</text>
        <dbReference type="Rhea" id="RHEA:10684"/>
        <dbReference type="Rhea" id="RHEA-COMP:10136"/>
        <dbReference type="Rhea" id="RHEA-COMP:20101"/>
        <dbReference type="ChEBI" id="CHEBI:15377"/>
        <dbReference type="ChEBI" id="CHEBI:43474"/>
        <dbReference type="ChEBI" id="CHEBI:46858"/>
        <dbReference type="ChEBI" id="CHEBI:61978"/>
        <dbReference type="EC" id="3.1.3.48"/>
    </reaction>
</comment>
<dbReference type="EMBL" id="JBHSML010000003">
    <property type="protein sequence ID" value="MFC5516262.1"/>
    <property type="molecule type" value="Genomic_DNA"/>
</dbReference>
<gene>
    <name evidence="5" type="ORF">ACFPP9_10810</name>
</gene>
<dbReference type="EC" id="3.1.3.48" evidence="2"/>
<accession>A0ABW0PWY3</accession>
<evidence type="ECO:0000313" key="6">
    <source>
        <dbReference type="Proteomes" id="UP001596150"/>
    </source>
</evidence>
<sequence length="277" mass="29946">MIDLHTHILPACDDGSPDLATSIAMARMAVADGIRVMACTPHIMPGLYHNDGEGISRRTDALQAALDEAGVDLRLVTGADIHIVPDLAQKLTTGFAPTLAGTRYFLLEPPHHVLPPRFAEFVQKLISAGYTPILTHPERLTWMQAHYGILERVNAMGALLQITAGSVTGNFGASAQKLAERMLGEGRVDLFASDAHNLKGRPPVLSRAFAAVEASLGLAEANRMFVETPGRILANERVEPVGQTQSGRGSMQKRPSGLRRLLGNSMRHFLGDRRHEG</sequence>
<dbReference type="PANTHER" id="PTHR39181:SF1">
    <property type="entry name" value="TYROSINE-PROTEIN PHOSPHATASE YWQE"/>
    <property type="match status" value="1"/>
</dbReference>
<evidence type="ECO:0000313" key="5">
    <source>
        <dbReference type="EMBL" id="MFC5516262.1"/>
    </source>
</evidence>
<dbReference type="Gene3D" id="3.20.20.140">
    <property type="entry name" value="Metal-dependent hydrolases"/>
    <property type="match status" value="1"/>
</dbReference>
<evidence type="ECO:0000256" key="2">
    <source>
        <dbReference type="ARBA" id="ARBA00013064"/>
    </source>
</evidence>
<reference evidence="6" key="1">
    <citation type="journal article" date="2019" name="Int. J. Syst. Evol. Microbiol.">
        <title>The Global Catalogue of Microorganisms (GCM) 10K type strain sequencing project: providing services to taxonomists for standard genome sequencing and annotation.</title>
        <authorList>
            <consortium name="The Broad Institute Genomics Platform"/>
            <consortium name="The Broad Institute Genome Sequencing Center for Infectious Disease"/>
            <person name="Wu L."/>
            <person name="Ma J."/>
        </authorList>
    </citation>
    <scope>NUCLEOTIDE SEQUENCE [LARGE SCALE GENOMIC DNA]</scope>
    <source>
        <strain evidence="6">KACC 12633</strain>
    </source>
</reference>
<dbReference type="RefSeq" id="WP_266341536.1">
    <property type="nucleotide sequence ID" value="NZ_JAPKNH010000001.1"/>
</dbReference>
<dbReference type="PANTHER" id="PTHR39181">
    <property type="entry name" value="TYROSINE-PROTEIN PHOSPHATASE YWQE"/>
    <property type="match status" value="1"/>
</dbReference>
<evidence type="ECO:0000256" key="4">
    <source>
        <dbReference type="ARBA" id="ARBA00051722"/>
    </source>
</evidence>
<dbReference type="SUPFAM" id="SSF89550">
    <property type="entry name" value="PHP domain-like"/>
    <property type="match status" value="1"/>
</dbReference>
<evidence type="ECO:0000256" key="3">
    <source>
        <dbReference type="ARBA" id="ARBA00022801"/>
    </source>
</evidence>
<dbReference type="Proteomes" id="UP001596150">
    <property type="component" value="Unassembled WGS sequence"/>
</dbReference>
<dbReference type="Pfam" id="PF19567">
    <property type="entry name" value="CpsB_CapC"/>
    <property type="match status" value="1"/>
</dbReference>
<protein>
    <recommendedName>
        <fullName evidence="2">protein-tyrosine-phosphatase</fullName>
        <ecNumber evidence="2">3.1.3.48</ecNumber>
    </recommendedName>
</protein>